<feature type="transmembrane region" description="Helical" evidence="1">
    <location>
        <begin position="118"/>
        <end position="138"/>
    </location>
</feature>
<reference evidence="4" key="1">
    <citation type="submission" date="2017-10" db="EMBL/GenBank/DDBJ databases">
        <title>Rapid genome shrinkage in a self-fertile nematode reveals novel sperm competition proteins.</title>
        <authorList>
            <person name="Yin D."/>
            <person name="Schwarz E.M."/>
            <person name="Thomas C.G."/>
            <person name="Felde R.L."/>
            <person name="Korf I.F."/>
            <person name="Cutter A.D."/>
            <person name="Schartner C.M."/>
            <person name="Ralston E.J."/>
            <person name="Meyer B.J."/>
            <person name="Haag E.S."/>
        </authorList>
    </citation>
    <scope>NUCLEOTIDE SEQUENCE [LARGE SCALE GENOMIC DNA]</scope>
    <source>
        <strain evidence="4">JU1422</strain>
    </source>
</reference>
<dbReference type="GO" id="GO:0016020">
    <property type="term" value="C:membrane"/>
    <property type="evidence" value="ECO:0007669"/>
    <property type="project" value="TreeGrafter"/>
</dbReference>
<feature type="transmembrane region" description="Helical" evidence="1">
    <location>
        <begin position="171"/>
        <end position="193"/>
    </location>
</feature>
<dbReference type="Pfam" id="PF19040">
    <property type="entry name" value="SGNH"/>
    <property type="match status" value="1"/>
</dbReference>
<evidence type="ECO:0000313" key="3">
    <source>
        <dbReference type="EMBL" id="PIC28003.1"/>
    </source>
</evidence>
<dbReference type="PANTHER" id="PTHR23028">
    <property type="entry name" value="ACETYLTRANSFERASE"/>
    <property type="match status" value="1"/>
</dbReference>
<dbReference type="PANTHER" id="PTHR23028:SF65">
    <property type="entry name" value="ACYLTRANSFERASE"/>
    <property type="match status" value="1"/>
</dbReference>
<evidence type="ECO:0000313" key="4">
    <source>
        <dbReference type="Proteomes" id="UP000230233"/>
    </source>
</evidence>
<dbReference type="InterPro" id="IPR050879">
    <property type="entry name" value="Acyltransferase_3"/>
</dbReference>
<dbReference type="AlphaFoldDB" id="A0A2G5TL82"/>
<dbReference type="GO" id="GO:0000271">
    <property type="term" value="P:polysaccharide biosynthetic process"/>
    <property type="evidence" value="ECO:0007669"/>
    <property type="project" value="TreeGrafter"/>
</dbReference>
<feature type="domain" description="SGNH" evidence="2">
    <location>
        <begin position="215"/>
        <end position="426"/>
    </location>
</feature>
<keyword evidence="4" id="KW-1185">Reference proteome</keyword>
<keyword evidence="1" id="KW-0812">Transmembrane</keyword>
<proteinExistence type="predicted"/>
<evidence type="ECO:0000256" key="1">
    <source>
        <dbReference type="SAM" id="Phobius"/>
    </source>
</evidence>
<dbReference type="OrthoDB" id="5825384at2759"/>
<sequence>MYFLWIFLIVVMVHLYLPDFLWENNNRYSLASLFLITNQMVIHDQADYFNEFFSSSSSMNAFLHLWSLSLEMQFYLLVPFIFLGLQFLKNDYLKLLTVVLITVMGFIGFAMILDKFAFNFLFLRLWQFSAGFIALFSMKINSSELPNKSPAEKIEAVEEKKFKCPFNKEDLVIIALSILALCLMPNKIPLLILRPLVTLSTALIIGCQTEKLQPGKGNVSIMMIGNSYILNFVDQIEESFNMNYSEFRYISIIASYGTFSSSWKISEQALEISKKQVELYKPDVLFIVPRYMQNIKDPIQKNDGLLEEMNKNIEFYEKFVKRIYILDALPEYSENFFTMFLHYLITRPEDMELLHLNKKKADLDMKNVRKRLRNIKCTKCELFDLSHLFVENDKYLTFDREKMLAYVDNSVHLTTAGVAPCDPIFKNITKGILNKF</sequence>
<protein>
    <recommendedName>
        <fullName evidence="2">SGNH domain-containing protein</fullName>
    </recommendedName>
</protein>
<accession>A0A2G5TL82</accession>
<feature type="transmembrane region" description="Helical" evidence="1">
    <location>
        <begin position="63"/>
        <end position="85"/>
    </location>
</feature>
<dbReference type="Proteomes" id="UP000230233">
    <property type="component" value="Chromosome V"/>
</dbReference>
<evidence type="ECO:0000259" key="2">
    <source>
        <dbReference type="Pfam" id="PF19040"/>
    </source>
</evidence>
<keyword evidence="1" id="KW-1133">Transmembrane helix</keyword>
<dbReference type="InterPro" id="IPR043968">
    <property type="entry name" value="SGNH"/>
</dbReference>
<comment type="caution">
    <text evidence="3">The sequence shown here is derived from an EMBL/GenBank/DDBJ whole genome shotgun (WGS) entry which is preliminary data.</text>
</comment>
<keyword evidence="1" id="KW-0472">Membrane</keyword>
<name>A0A2G5TL82_9PELO</name>
<feature type="transmembrane region" description="Helical" evidence="1">
    <location>
        <begin position="92"/>
        <end position="112"/>
    </location>
</feature>
<organism evidence="3 4">
    <name type="scientific">Caenorhabditis nigoni</name>
    <dbReference type="NCBI Taxonomy" id="1611254"/>
    <lineage>
        <taxon>Eukaryota</taxon>
        <taxon>Metazoa</taxon>
        <taxon>Ecdysozoa</taxon>
        <taxon>Nematoda</taxon>
        <taxon>Chromadorea</taxon>
        <taxon>Rhabditida</taxon>
        <taxon>Rhabditina</taxon>
        <taxon>Rhabditomorpha</taxon>
        <taxon>Rhabditoidea</taxon>
        <taxon>Rhabditidae</taxon>
        <taxon>Peloderinae</taxon>
        <taxon>Caenorhabditis</taxon>
    </lineage>
</organism>
<gene>
    <name evidence="3" type="primary">Cnig_chr_V.g20063</name>
    <name evidence="3" type="ORF">B9Z55_020063</name>
</gene>
<dbReference type="STRING" id="1611254.A0A2G5TL82"/>
<dbReference type="EMBL" id="PDUG01000005">
    <property type="protein sequence ID" value="PIC28003.1"/>
    <property type="molecule type" value="Genomic_DNA"/>
</dbReference>